<dbReference type="AlphaFoldDB" id="W5SLU0"/>
<keyword evidence="3" id="KW-0732">Signal</keyword>
<evidence type="ECO:0000256" key="4">
    <source>
        <dbReference type="ARBA" id="ARBA00023136"/>
    </source>
</evidence>
<name>W5SLU0_9SPIR</name>
<keyword evidence="10" id="KW-0614">Plasmid</keyword>
<gene>
    <name evidence="10" type="ORF">BCD_1587</name>
</gene>
<dbReference type="Pfam" id="PF00921">
    <property type="entry name" value="Lipoprotein_2"/>
    <property type="match status" value="1"/>
</dbReference>
<evidence type="ECO:0000256" key="6">
    <source>
        <dbReference type="ARBA" id="ARBA00023237"/>
    </source>
</evidence>
<evidence type="ECO:0000313" key="10">
    <source>
        <dbReference type="EMBL" id="AHH07653.1"/>
    </source>
</evidence>
<dbReference type="HOGENOM" id="CLU_054711_0_1_12"/>
<comment type="function">
    <text evidence="1 8">The Vlp and Vsp proteins are antigenically distinct proteins, only one vlp or vsp gene is transcriptionally active at any one time. Switching between these genes is a mechanism of host immune response evasion.</text>
</comment>
<keyword evidence="7 8" id="KW-0449">Lipoprotein</keyword>
<evidence type="ECO:0000256" key="3">
    <source>
        <dbReference type="ARBA" id="ARBA00022729"/>
    </source>
</evidence>
<accession>W5SLU0</accession>
<dbReference type="GO" id="GO:0009279">
    <property type="term" value="C:cell outer membrane"/>
    <property type="evidence" value="ECO:0007669"/>
    <property type="project" value="UniProtKB-SubCell"/>
</dbReference>
<keyword evidence="6 8" id="KW-0998">Cell outer membrane</keyword>
<protein>
    <recommendedName>
        <fullName evidence="8">Variable large protein</fullName>
    </recommendedName>
</protein>
<keyword evidence="4 8" id="KW-0472">Membrane</keyword>
<organism evidence="10">
    <name type="scientific">Borrelia crocidurae DOU</name>
    <dbReference type="NCBI Taxonomy" id="1293575"/>
    <lineage>
        <taxon>Bacteria</taxon>
        <taxon>Pseudomonadati</taxon>
        <taxon>Spirochaetota</taxon>
        <taxon>Spirochaetia</taxon>
        <taxon>Spirochaetales</taxon>
        <taxon>Borreliaceae</taxon>
        <taxon>Borrelia</taxon>
    </lineage>
</organism>
<comment type="subcellular location">
    <subcellularLocation>
        <location evidence="2 8">Cell outer membrane</location>
        <topology evidence="2 8">Lipid-anchor</topology>
    </subcellularLocation>
</comment>
<sequence length="388" mass="39648">MKIEGIRGIRGIRGIKGIKGIKGKEELGNREERKKGRIVKGIMMVMVVIMVMGCNSGGVGESKESVENKFLQSLVNVSNEFLNVFTSFGDMAGSVLGLNVESKKSDVGKYFKTVHGTVEGVKTGLNKIVSEMKKEKNPNAEATAIAVKTLVENTLDKIIAGAKEASEAIGTEGNDLIGNIASAGAAAVGAKGETEKLIKGIKNIVDIVLKNEGNAEAGDDKKAEDGSSSRGVTAGEAGKLFGNTGGGLIAANAEKAAVDGAKAVGAVTGADILKAMIKNGGDAVKLANTDPTKAAAGITSSKDATIAGAIALRAMVKDGKFANGNAGNDVAAAIKGVSVGVVIKVLDTLTVAIRKTVDAELKRVKESIKINVDANPVSAADSSTELSK</sequence>
<evidence type="ECO:0000256" key="5">
    <source>
        <dbReference type="ARBA" id="ARBA00023139"/>
    </source>
</evidence>
<evidence type="ECO:0000256" key="9">
    <source>
        <dbReference type="SAM" id="Phobius"/>
    </source>
</evidence>
<evidence type="ECO:0000256" key="8">
    <source>
        <dbReference type="RuleBase" id="RU363105"/>
    </source>
</evidence>
<keyword evidence="9" id="KW-0812">Transmembrane</keyword>
<dbReference type="InterPro" id="IPR000680">
    <property type="entry name" value="Borrelia_lipo"/>
</dbReference>
<dbReference type="EMBL" id="CP004330">
    <property type="protein sequence ID" value="AHH07653.1"/>
    <property type="molecule type" value="Genomic_DNA"/>
</dbReference>
<evidence type="ECO:0000256" key="2">
    <source>
        <dbReference type="ARBA" id="ARBA00004459"/>
    </source>
</evidence>
<dbReference type="SUPFAM" id="SSF74748">
    <property type="entry name" value="Variable surface antigen VlsE"/>
    <property type="match status" value="1"/>
</dbReference>
<feature type="transmembrane region" description="Helical" evidence="9">
    <location>
        <begin position="38"/>
        <end position="59"/>
    </location>
</feature>
<geneLocation type="plasmid" evidence="10">
    <name>unnamed</name>
</geneLocation>
<keyword evidence="5 8" id="KW-0564">Palmitate</keyword>
<keyword evidence="9" id="KW-1133">Transmembrane helix</keyword>
<evidence type="ECO:0000256" key="1">
    <source>
        <dbReference type="ARBA" id="ARBA00003932"/>
    </source>
</evidence>
<proteinExistence type="predicted"/>
<evidence type="ECO:0000256" key="7">
    <source>
        <dbReference type="ARBA" id="ARBA00023288"/>
    </source>
</evidence>
<reference evidence="10" key="1">
    <citation type="submission" date="2013-02" db="EMBL/GenBank/DDBJ databases">
        <title>Comparative genomics of Borrelia species.</title>
        <authorList>
            <person name="Schwan T.G."/>
            <person name="Raffel S.J."/>
            <person name="Porcella S.F."/>
        </authorList>
    </citation>
    <scope>NUCLEOTIDE SEQUENCE</scope>
    <source>
        <strain evidence="10">DOU</strain>
        <plasmid evidence="10">unnamed</plasmid>
    </source>
</reference>